<name>A0ABW0IP44_9HYPH</name>
<dbReference type="Pfam" id="PF00583">
    <property type="entry name" value="Acetyltransf_1"/>
    <property type="match status" value="1"/>
</dbReference>
<evidence type="ECO:0000313" key="2">
    <source>
        <dbReference type="EMBL" id="MFC5419437.1"/>
    </source>
</evidence>
<evidence type="ECO:0000259" key="1">
    <source>
        <dbReference type="PROSITE" id="PS51186"/>
    </source>
</evidence>
<evidence type="ECO:0000313" key="3">
    <source>
        <dbReference type="Proteomes" id="UP001596053"/>
    </source>
</evidence>
<dbReference type="RefSeq" id="WP_377797167.1">
    <property type="nucleotide sequence ID" value="NZ_JBHSLW010000009.1"/>
</dbReference>
<organism evidence="2 3">
    <name type="scientific">Bosea eneae</name>
    <dbReference type="NCBI Taxonomy" id="151454"/>
    <lineage>
        <taxon>Bacteria</taxon>
        <taxon>Pseudomonadati</taxon>
        <taxon>Pseudomonadota</taxon>
        <taxon>Alphaproteobacteria</taxon>
        <taxon>Hyphomicrobiales</taxon>
        <taxon>Boseaceae</taxon>
        <taxon>Bosea</taxon>
    </lineage>
</organism>
<protein>
    <submittedName>
        <fullName evidence="2">GNAT family N-acetyltransferase</fullName>
    </submittedName>
</protein>
<reference evidence="3" key="1">
    <citation type="journal article" date="2019" name="Int. J. Syst. Evol. Microbiol.">
        <title>The Global Catalogue of Microorganisms (GCM) 10K type strain sequencing project: providing services to taxonomists for standard genome sequencing and annotation.</title>
        <authorList>
            <consortium name="The Broad Institute Genomics Platform"/>
            <consortium name="The Broad Institute Genome Sequencing Center for Infectious Disease"/>
            <person name="Wu L."/>
            <person name="Ma J."/>
        </authorList>
    </citation>
    <scope>NUCLEOTIDE SEQUENCE [LARGE SCALE GENOMIC DNA]</scope>
    <source>
        <strain evidence="3">NCAIM B.01391</strain>
    </source>
</reference>
<proteinExistence type="predicted"/>
<comment type="caution">
    <text evidence="2">The sequence shown here is derived from an EMBL/GenBank/DDBJ whole genome shotgun (WGS) entry which is preliminary data.</text>
</comment>
<dbReference type="SUPFAM" id="SSF55729">
    <property type="entry name" value="Acyl-CoA N-acyltransferases (Nat)"/>
    <property type="match status" value="1"/>
</dbReference>
<dbReference type="Proteomes" id="UP001596053">
    <property type="component" value="Unassembled WGS sequence"/>
</dbReference>
<dbReference type="CDD" id="cd04301">
    <property type="entry name" value="NAT_SF"/>
    <property type="match status" value="1"/>
</dbReference>
<sequence length="148" mass="16505">MTTPVVTLREITAETVRTICDLEPHEAQKGFVAPNAVSIAQAHFNPAAVFRAIYADEEPVGFIMWRPEGDGANCFLWRFMIDRRHQGKGYGREAIALWLKGLPALGYRIARLSYLPGAAGPHGFYRAQGFEDTGEQRANGERVMELLL</sequence>
<keyword evidence="3" id="KW-1185">Reference proteome</keyword>
<dbReference type="InterPro" id="IPR000182">
    <property type="entry name" value="GNAT_dom"/>
</dbReference>
<accession>A0ABW0IP44</accession>
<dbReference type="EMBL" id="JBHSLW010000009">
    <property type="protein sequence ID" value="MFC5419437.1"/>
    <property type="molecule type" value="Genomic_DNA"/>
</dbReference>
<gene>
    <name evidence="2" type="ORF">ACFPOB_07670</name>
</gene>
<feature type="domain" description="N-acetyltransferase" evidence="1">
    <location>
        <begin position="6"/>
        <end position="148"/>
    </location>
</feature>
<dbReference type="PROSITE" id="PS51186">
    <property type="entry name" value="GNAT"/>
    <property type="match status" value="1"/>
</dbReference>
<dbReference type="Gene3D" id="3.40.630.30">
    <property type="match status" value="1"/>
</dbReference>
<dbReference type="InterPro" id="IPR016181">
    <property type="entry name" value="Acyl_CoA_acyltransferase"/>
</dbReference>